<dbReference type="Pfam" id="PF12893">
    <property type="entry name" value="Lumazine_bd_2"/>
    <property type="match status" value="1"/>
</dbReference>
<dbReference type="InterPro" id="IPR032710">
    <property type="entry name" value="NTF2-like_dom_sf"/>
</dbReference>
<evidence type="ECO:0000313" key="1">
    <source>
        <dbReference type="EMBL" id="MCF2947542.1"/>
    </source>
</evidence>
<dbReference type="RefSeq" id="WP_235311063.1">
    <property type="nucleotide sequence ID" value="NZ_JAKGAS010000002.1"/>
</dbReference>
<comment type="caution">
    <text evidence="1">The sequence shown here is derived from an EMBL/GenBank/DDBJ whole genome shotgun (WGS) entry which is preliminary data.</text>
</comment>
<dbReference type="EMBL" id="JAKGAS010000002">
    <property type="protein sequence ID" value="MCF2947542.1"/>
    <property type="molecule type" value="Genomic_DNA"/>
</dbReference>
<dbReference type="Proteomes" id="UP001521137">
    <property type="component" value="Unassembled WGS sequence"/>
</dbReference>
<evidence type="ECO:0000313" key="2">
    <source>
        <dbReference type="Proteomes" id="UP001521137"/>
    </source>
</evidence>
<dbReference type="SUPFAM" id="SSF54427">
    <property type="entry name" value="NTF2-like"/>
    <property type="match status" value="1"/>
</dbReference>
<keyword evidence="2" id="KW-1185">Reference proteome</keyword>
<accession>A0ABS9D690</accession>
<dbReference type="Gene3D" id="3.10.450.50">
    <property type="match status" value="1"/>
</dbReference>
<reference evidence="1 2" key="1">
    <citation type="submission" date="2022-01" db="EMBL/GenBank/DDBJ databases">
        <title>Paraglaciecola sp. G1-23.</title>
        <authorList>
            <person name="Jin M.S."/>
            <person name="Han D.M."/>
            <person name="Kim H.M."/>
            <person name="Jeon C.O."/>
        </authorList>
    </citation>
    <scope>NUCLEOTIDE SEQUENCE [LARGE SCALE GENOMIC DNA]</scope>
    <source>
        <strain evidence="1 2">G1-23</strain>
    </source>
</reference>
<dbReference type="InterPro" id="IPR039437">
    <property type="entry name" value="FrzH/put_lumazine-bd"/>
</dbReference>
<gene>
    <name evidence="1" type="ORF">L0668_05440</name>
</gene>
<name>A0ABS9D690_9ALTE</name>
<protein>
    <submittedName>
        <fullName evidence="1">Nuclear transport factor 2 family protein</fullName>
    </submittedName>
</protein>
<sequence length="122" mass="14201">MQDLSLSAAIDTYFDALYFCDVKLLDQVFHQSSSLFDVDEGRLLVDPIASFRQDVATRPSPASMRQEREQEIILIDWLSKDCAMVKVRLRAHKNIFVDHLSFVKDADRWCIVSKVWHLERTV</sequence>
<organism evidence="1 2">
    <name type="scientific">Paraglaciecola algarum</name>
    <dbReference type="NCBI Taxonomy" id="3050085"/>
    <lineage>
        <taxon>Bacteria</taxon>
        <taxon>Pseudomonadati</taxon>
        <taxon>Pseudomonadota</taxon>
        <taxon>Gammaproteobacteria</taxon>
        <taxon>Alteromonadales</taxon>
        <taxon>Alteromonadaceae</taxon>
        <taxon>Paraglaciecola</taxon>
    </lineage>
</organism>
<proteinExistence type="predicted"/>